<dbReference type="Proteomes" id="UP000006241">
    <property type="component" value="Unassembled WGS sequence"/>
</dbReference>
<dbReference type="EMBL" id="ACHB01000089">
    <property type="protein sequence ID" value="EEI90590.1"/>
    <property type="molecule type" value="Genomic_DNA"/>
</dbReference>
<evidence type="ECO:0000313" key="3">
    <source>
        <dbReference type="Proteomes" id="UP000006241"/>
    </source>
</evidence>
<reference evidence="2 3" key="1">
    <citation type="submission" date="2009-01" db="EMBL/GenBank/DDBJ databases">
        <authorList>
            <person name="Qin X."/>
            <person name="Bachman B."/>
            <person name="Battles P."/>
            <person name="Bell A."/>
            <person name="Bess C."/>
            <person name="Bickham C."/>
            <person name="Chaboub L."/>
            <person name="Chen D."/>
            <person name="Coyle M."/>
            <person name="Deiros D.R."/>
            <person name="Dinh H."/>
            <person name="Forbes L."/>
            <person name="Fowler G."/>
            <person name="Francisco L."/>
            <person name="Fu Q."/>
            <person name="Gubbala S."/>
            <person name="Hale W."/>
            <person name="Han Y."/>
            <person name="Hemphill L."/>
            <person name="Highlander S.K."/>
            <person name="Hirani K."/>
            <person name="Hogues M."/>
            <person name="Jackson L."/>
            <person name="Jakkamsetti A."/>
            <person name="Javaid M."/>
            <person name="Jiang H."/>
            <person name="Korchina V."/>
            <person name="Kovar C."/>
            <person name="Lara F."/>
            <person name="Lee S."/>
            <person name="Mata R."/>
            <person name="Mathew T."/>
            <person name="Moen C."/>
            <person name="Morales K."/>
            <person name="Munidasa M."/>
            <person name="Nazareth L."/>
            <person name="Ngo R."/>
            <person name="Nguyen L."/>
            <person name="Okwuonu G."/>
            <person name="Ongeri F."/>
            <person name="Patil S."/>
            <person name="Petrosino J."/>
            <person name="Pham C."/>
            <person name="Pham P."/>
            <person name="Pu L.-L."/>
            <person name="Puazo M."/>
            <person name="Raj R."/>
            <person name="Reid J."/>
            <person name="Rouhana J."/>
            <person name="Saada N."/>
            <person name="Shang Y."/>
            <person name="Simmons D."/>
            <person name="Thornton R."/>
            <person name="Warren J."/>
            <person name="Weissenberger G."/>
            <person name="Zhang J."/>
            <person name="Zhang L."/>
            <person name="Zhou C."/>
            <person name="Zhu D."/>
            <person name="Muzny D."/>
            <person name="Worley K."/>
            <person name="Gibbs R."/>
        </authorList>
    </citation>
    <scope>NUCLEOTIDE SEQUENCE [LARGE SCALE GENOMIC DNA]</scope>
    <source>
        <strain evidence="2 3">ATCC 33300</strain>
    </source>
</reference>
<feature type="domain" description="DUF5689" evidence="1">
    <location>
        <begin position="42"/>
        <end position="256"/>
    </location>
</feature>
<sequence>MNMNTFKYLFIAVCTLLLNVSCERDYMAPPLNEPKYEGALDNISILQLKQRYASITSPQLIAEELIIKGIVTGNDESGNIYKQIYVQDASGAINIGIDQNSIYASYQVGQEVFIHLKDLYMVKYGGELQIGMGTTNANRISWEMFKAKAFSNSWPNVANATPKVVELNALTDNMVHQLVEIKDVTFVNGGKKAFTTGDATTNEQIKTASGNVLDVRSSNFSDFAKDILPTGKGTVVGILGRFNGGWQLFLRTKADVKNFDGKAPEPEQPQAGTFFKETFGTGTYPSGNRPKINDFTDFDMKSPVKYTDDSGAADIRSVSGDNGAHIWLPANRDANIKVTGINTLNKGDVTLSFQLAANLFDAGTSANVNNIQLKVNGTAITLPSQVLSNAAGDNGKFYTVSIPNIAKAETVILEFISPADANKVGFRFDNIQLVGGASTGGGSNGPIIVTPSK</sequence>
<protein>
    <recommendedName>
        <fullName evidence="1">DUF5689 domain-containing protein</fullName>
    </recommendedName>
</protein>
<dbReference type="InterPro" id="IPR043744">
    <property type="entry name" value="DUF5689"/>
</dbReference>
<comment type="caution">
    <text evidence="2">The sequence shown here is derived from an EMBL/GenBank/DDBJ whole genome shotgun (WGS) entry which is preliminary data.</text>
</comment>
<accession>C2G2E8</accession>
<name>C2G2E8_SPHSI</name>
<dbReference type="AlphaFoldDB" id="C2G2E8"/>
<organism evidence="2 3">
    <name type="scientific">Sphingobacterium spiritivorum ATCC 33300</name>
    <dbReference type="NCBI Taxonomy" id="525372"/>
    <lineage>
        <taxon>Bacteria</taxon>
        <taxon>Pseudomonadati</taxon>
        <taxon>Bacteroidota</taxon>
        <taxon>Sphingobacteriia</taxon>
        <taxon>Sphingobacteriales</taxon>
        <taxon>Sphingobacteriaceae</taxon>
        <taxon>Sphingobacterium</taxon>
    </lineage>
</organism>
<dbReference type="HOGENOM" id="CLU_047955_0_0_10"/>
<evidence type="ECO:0000259" key="1">
    <source>
        <dbReference type="Pfam" id="PF18942"/>
    </source>
</evidence>
<gene>
    <name evidence="2" type="ORF">HMPREF0765_3754</name>
</gene>
<proteinExistence type="predicted"/>
<evidence type="ECO:0000313" key="2">
    <source>
        <dbReference type="EMBL" id="EEI90590.1"/>
    </source>
</evidence>
<dbReference type="Pfam" id="PF18942">
    <property type="entry name" value="DUF5689"/>
    <property type="match status" value="1"/>
</dbReference>